<keyword evidence="4 5" id="KW-0472">Membrane</keyword>
<feature type="transmembrane region" description="Helical" evidence="5">
    <location>
        <begin position="66"/>
        <end position="86"/>
    </location>
</feature>
<feature type="domain" description="Methylamine utilisation protein MauE" evidence="6">
    <location>
        <begin position="9"/>
        <end position="89"/>
    </location>
</feature>
<sequence>MIQAPWHYFAMAAMYVVAGVMHFVKPKAYMRIMPRYLPAHKSLVYLSGFAEILLGVLLCFDASKNLAIWGIIAMLSIFLLVHVYMLSSEKAGLNLPKWLLGLRLLLQFGLMYWAYFYLSI</sequence>
<keyword evidence="8" id="KW-1185">Reference proteome</keyword>
<name>A0ABS8GX26_9FLAO</name>
<feature type="transmembrane region" description="Helical" evidence="5">
    <location>
        <begin position="98"/>
        <end position="118"/>
    </location>
</feature>
<comment type="caution">
    <text evidence="7">The sequence shown here is derived from an EMBL/GenBank/DDBJ whole genome shotgun (WGS) entry which is preliminary data.</text>
</comment>
<dbReference type="RefSeq" id="WP_228231421.1">
    <property type="nucleotide sequence ID" value="NZ_JAJGMW010000028.1"/>
</dbReference>
<dbReference type="Proteomes" id="UP001197770">
    <property type="component" value="Unassembled WGS sequence"/>
</dbReference>
<dbReference type="EMBL" id="JAJGMW010000028">
    <property type="protein sequence ID" value="MCC4214361.1"/>
    <property type="molecule type" value="Genomic_DNA"/>
</dbReference>
<dbReference type="Pfam" id="PF07291">
    <property type="entry name" value="MauE"/>
    <property type="match status" value="1"/>
</dbReference>
<feature type="transmembrane region" description="Helical" evidence="5">
    <location>
        <begin position="6"/>
        <end position="23"/>
    </location>
</feature>
<evidence type="ECO:0000259" key="6">
    <source>
        <dbReference type="Pfam" id="PF07291"/>
    </source>
</evidence>
<keyword evidence="2 5" id="KW-0812">Transmembrane</keyword>
<evidence type="ECO:0000313" key="7">
    <source>
        <dbReference type="EMBL" id="MCC4214361.1"/>
    </source>
</evidence>
<gene>
    <name evidence="7" type="ORF">LLW17_16665</name>
</gene>
<dbReference type="PANTHER" id="PTHR36974:SF1">
    <property type="entry name" value="DOXX FAMILY MEMBRANE PROTEIN"/>
    <property type="match status" value="1"/>
</dbReference>
<organism evidence="7 8">
    <name type="scientific">Leeuwenhoekiella parthenopeia</name>
    <dbReference type="NCBI Taxonomy" id="2890320"/>
    <lineage>
        <taxon>Bacteria</taxon>
        <taxon>Pseudomonadati</taxon>
        <taxon>Bacteroidota</taxon>
        <taxon>Flavobacteriia</taxon>
        <taxon>Flavobacteriales</taxon>
        <taxon>Flavobacteriaceae</taxon>
        <taxon>Leeuwenhoekiella</taxon>
    </lineage>
</organism>
<evidence type="ECO:0000256" key="1">
    <source>
        <dbReference type="ARBA" id="ARBA00004141"/>
    </source>
</evidence>
<keyword evidence="3 5" id="KW-1133">Transmembrane helix</keyword>
<evidence type="ECO:0000313" key="8">
    <source>
        <dbReference type="Proteomes" id="UP001197770"/>
    </source>
</evidence>
<dbReference type="InterPro" id="IPR009908">
    <property type="entry name" value="Methylamine_util_MauE"/>
</dbReference>
<reference evidence="7 8" key="1">
    <citation type="submission" date="2021-11" db="EMBL/GenBank/DDBJ databases">
        <title>Seasonal and diel survey of microbial diversity of the Tyrrhenian coast.</title>
        <authorList>
            <person name="Gattoni G."/>
            <person name="Corral P."/>
        </authorList>
    </citation>
    <scope>NUCLEOTIDE SEQUENCE [LARGE SCALE GENOMIC DNA]</scope>
    <source>
        <strain evidence="7 8">Mr9</strain>
    </source>
</reference>
<evidence type="ECO:0000256" key="5">
    <source>
        <dbReference type="SAM" id="Phobius"/>
    </source>
</evidence>
<accession>A0ABS8GX26</accession>
<proteinExistence type="predicted"/>
<evidence type="ECO:0000256" key="2">
    <source>
        <dbReference type="ARBA" id="ARBA00022692"/>
    </source>
</evidence>
<dbReference type="PANTHER" id="PTHR36974">
    <property type="entry name" value="MEMBRANE PROTEIN-RELATED"/>
    <property type="match status" value="1"/>
</dbReference>
<protein>
    <recommendedName>
        <fullName evidence="6">Methylamine utilisation protein MauE domain-containing protein</fullName>
    </recommendedName>
</protein>
<comment type="subcellular location">
    <subcellularLocation>
        <location evidence="1">Membrane</location>
        <topology evidence="1">Multi-pass membrane protein</topology>
    </subcellularLocation>
</comment>
<feature type="transmembrane region" description="Helical" evidence="5">
    <location>
        <begin position="43"/>
        <end position="60"/>
    </location>
</feature>
<evidence type="ECO:0000256" key="3">
    <source>
        <dbReference type="ARBA" id="ARBA00022989"/>
    </source>
</evidence>
<evidence type="ECO:0000256" key="4">
    <source>
        <dbReference type="ARBA" id="ARBA00023136"/>
    </source>
</evidence>